<proteinExistence type="predicted"/>
<accession>A0A392VR47</accession>
<protein>
    <submittedName>
        <fullName evidence="1">Uncharacterized protein</fullName>
    </submittedName>
</protein>
<comment type="caution">
    <text evidence="1">The sequence shown here is derived from an EMBL/GenBank/DDBJ whole genome shotgun (WGS) entry which is preliminary data.</text>
</comment>
<name>A0A392VR47_9FABA</name>
<dbReference type="EMBL" id="LXQA011256822">
    <property type="protein sequence ID" value="MCI90878.1"/>
    <property type="molecule type" value="Genomic_DNA"/>
</dbReference>
<sequence length="45" mass="5054">MNSVPVLNEAYFKDWKENIDIVLGCMDLDLALRKEQPASPTESAT</sequence>
<dbReference type="Proteomes" id="UP000265520">
    <property type="component" value="Unassembled WGS sequence"/>
</dbReference>
<dbReference type="AlphaFoldDB" id="A0A392VR47"/>
<evidence type="ECO:0000313" key="2">
    <source>
        <dbReference type="Proteomes" id="UP000265520"/>
    </source>
</evidence>
<reference evidence="1 2" key="1">
    <citation type="journal article" date="2018" name="Front. Plant Sci.">
        <title>Red Clover (Trifolium pratense) and Zigzag Clover (T. medium) - A Picture of Genomic Similarities and Differences.</title>
        <authorList>
            <person name="Dluhosova J."/>
            <person name="Istvanek J."/>
            <person name="Nedelnik J."/>
            <person name="Repkova J."/>
        </authorList>
    </citation>
    <scope>NUCLEOTIDE SEQUENCE [LARGE SCALE GENOMIC DNA]</scope>
    <source>
        <strain evidence="2">cv. 10/8</strain>
        <tissue evidence="1">Leaf</tissue>
    </source>
</reference>
<evidence type="ECO:0000313" key="1">
    <source>
        <dbReference type="EMBL" id="MCI90878.1"/>
    </source>
</evidence>
<keyword evidence="2" id="KW-1185">Reference proteome</keyword>
<feature type="non-terminal residue" evidence="1">
    <location>
        <position position="45"/>
    </location>
</feature>
<organism evidence="1 2">
    <name type="scientific">Trifolium medium</name>
    <dbReference type="NCBI Taxonomy" id="97028"/>
    <lineage>
        <taxon>Eukaryota</taxon>
        <taxon>Viridiplantae</taxon>
        <taxon>Streptophyta</taxon>
        <taxon>Embryophyta</taxon>
        <taxon>Tracheophyta</taxon>
        <taxon>Spermatophyta</taxon>
        <taxon>Magnoliopsida</taxon>
        <taxon>eudicotyledons</taxon>
        <taxon>Gunneridae</taxon>
        <taxon>Pentapetalae</taxon>
        <taxon>rosids</taxon>
        <taxon>fabids</taxon>
        <taxon>Fabales</taxon>
        <taxon>Fabaceae</taxon>
        <taxon>Papilionoideae</taxon>
        <taxon>50 kb inversion clade</taxon>
        <taxon>NPAAA clade</taxon>
        <taxon>Hologalegina</taxon>
        <taxon>IRL clade</taxon>
        <taxon>Trifolieae</taxon>
        <taxon>Trifolium</taxon>
    </lineage>
</organism>